<name>M0E6U9_9EURY</name>
<dbReference type="PATRIC" id="fig|1227484.4.peg.47"/>
<protein>
    <recommendedName>
        <fullName evidence="3">SHOCT domain-containing protein</fullName>
    </recommendedName>
</protein>
<organism evidence="4 5">
    <name type="scientific">Halorubrum saccharovorum DSM 1137</name>
    <dbReference type="NCBI Taxonomy" id="1227484"/>
    <lineage>
        <taxon>Archaea</taxon>
        <taxon>Methanobacteriati</taxon>
        <taxon>Methanobacteriota</taxon>
        <taxon>Stenosarchaea group</taxon>
        <taxon>Halobacteria</taxon>
        <taxon>Halobacteriales</taxon>
        <taxon>Haloferacaceae</taxon>
        <taxon>Halorubrum</taxon>
    </lineage>
</organism>
<evidence type="ECO:0000259" key="3">
    <source>
        <dbReference type="Pfam" id="PF09851"/>
    </source>
</evidence>
<feature type="region of interest" description="Disordered" evidence="1">
    <location>
        <begin position="82"/>
        <end position="146"/>
    </location>
</feature>
<accession>M0E6U9</accession>
<reference evidence="4 5" key="1">
    <citation type="journal article" date="2014" name="PLoS Genet.">
        <title>Phylogenetically driven sequencing of extremely halophilic archaea reveals strategies for static and dynamic osmo-response.</title>
        <authorList>
            <person name="Becker E.A."/>
            <person name="Seitzer P.M."/>
            <person name="Tritt A."/>
            <person name="Larsen D."/>
            <person name="Krusor M."/>
            <person name="Yao A.I."/>
            <person name="Wu D."/>
            <person name="Madern D."/>
            <person name="Eisen J.A."/>
            <person name="Darling A.E."/>
            <person name="Facciotti M.T."/>
        </authorList>
    </citation>
    <scope>NUCLEOTIDE SEQUENCE [LARGE SCALE GENOMIC DNA]</scope>
    <source>
        <strain evidence="4 5">DSM 1137</strain>
    </source>
</reference>
<keyword evidence="5" id="KW-1185">Reference proteome</keyword>
<evidence type="ECO:0000313" key="4">
    <source>
        <dbReference type="EMBL" id="ELZ43501.1"/>
    </source>
</evidence>
<feature type="transmembrane region" description="Helical" evidence="2">
    <location>
        <begin position="53"/>
        <end position="75"/>
    </location>
</feature>
<dbReference type="Pfam" id="PF09851">
    <property type="entry name" value="SHOCT"/>
    <property type="match status" value="1"/>
</dbReference>
<sequence length="146" mass="15257">MTNFDRATRVAAGIGLVALGGVAFLALVIGLPASTASGGMGTMGGGGMMGGPGFPVVLYPLVLLAFTALLAFGYAGVRAVASASDDAPTDDSEESDPIARLQRRYTEGELTEEEFERALDREFADKALDGDEERNGTERSAPLRER</sequence>
<feature type="compositionally biased region" description="Basic and acidic residues" evidence="1">
    <location>
        <begin position="116"/>
        <end position="146"/>
    </location>
</feature>
<evidence type="ECO:0000256" key="1">
    <source>
        <dbReference type="SAM" id="MobiDB-lite"/>
    </source>
</evidence>
<feature type="domain" description="SHOCT" evidence="3">
    <location>
        <begin position="96"/>
        <end position="120"/>
    </location>
</feature>
<keyword evidence="2" id="KW-0812">Transmembrane</keyword>
<feature type="transmembrane region" description="Helical" evidence="2">
    <location>
        <begin position="12"/>
        <end position="33"/>
    </location>
</feature>
<dbReference type="Proteomes" id="UP000011514">
    <property type="component" value="Unassembled WGS sequence"/>
</dbReference>
<evidence type="ECO:0000256" key="2">
    <source>
        <dbReference type="SAM" id="Phobius"/>
    </source>
</evidence>
<dbReference type="EMBL" id="AOJE01000005">
    <property type="protein sequence ID" value="ELZ43501.1"/>
    <property type="molecule type" value="Genomic_DNA"/>
</dbReference>
<comment type="caution">
    <text evidence="4">The sequence shown here is derived from an EMBL/GenBank/DDBJ whole genome shotgun (WGS) entry which is preliminary data.</text>
</comment>
<dbReference type="InterPro" id="IPR018649">
    <property type="entry name" value="SHOCT"/>
</dbReference>
<gene>
    <name evidence="4" type="ORF">C471_00245</name>
</gene>
<dbReference type="RefSeq" id="WP_004045680.1">
    <property type="nucleotide sequence ID" value="NZ_AOJE01000005.1"/>
</dbReference>
<evidence type="ECO:0000313" key="5">
    <source>
        <dbReference type="Proteomes" id="UP000011514"/>
    </source>
</evidence>
<proteinExistence type="predicted"/>
<keyword evidence="2" id="KW-0472">Membrane</keyword>
<dbReference type="AlphaFoldDB" id="M0E6U9"/>
<dbReference type="STRING" id="1227484.C471_00245"/>
<feature type="compositionally biased region" description="Acidic residues" evidence="1">
    <location>
        <begin position="87"/>
        <end position="96"/>
    </location>
</feature>
<keyword evidence="2" id="KW-1133">Transmembrane helix</keyword>